<name>A0AAD7DW02_MYCRO</name>
<keyword evidence="2" id="KW-1185">Reference proteome</keyword>
<comment type="caution">
    <text evidence="1">The sequence shown here is derived from an EMBL/GenBank/DDBJ whole genome shotgun (WGS) entry which is preliminary data.</text>
</comment>
<proteinExistence type="predicted"/>
<evidence type="ECO:0000313" key="2">
    <source>
        <dbReference type="Proteomes" id="UP001221757"/>
    </source>
</evidence>
<evidence type="ECO:0000313" key="1">
    <source>
        <dbReference type="EMBL" id="KAJ7700419.1"/>
    </source>
</evidence>
<gene>
    <name evidence="1" type="ORF">B0H17DRAFT_1251330</name>
</gene>
<sequence>MESLLIIGCHNSQYYGPPCTNHSDLIQFMGEEHSYCCPCHHTCTGDPLYIISRLFLVILPFTTLRALPPGAFRDVNWSVYIPHLG</sequence>
<dbReference type="AlphaFoldDB" id="A0AAD7DW02"/>
<dbReference type="Proteomes" id="UP001221757">
    <property type="component" value="Unassembled WGS sequence"/>
</dbReference>
<dbReference type="EMBL" id="JARKIE010000020">
    <property type="protein sequence ID" value="KAJ7700419.1"/>
    <property type="molecule type" value="Genomic_DNA"/>
</dbReference>
<accession>A0AAD7DW02</accession>
<reference evidence="1" key="1">
    <citation type="submission" date="2023-03" db="EMBL/GenBank/DDBJ databases">
        <title>Massive genome expansion in bonnet fungi (Mycena s.s.) driven by repeated elements and novel gene families across ecological guilds.</title>
        <authorList>
            <consortium name="Lawrence Berkeley National Laboratory"/>
            <person name="Harder C.B."/>
            <person name="Miyauchi S."/>
            <person name="Viragh M."/>
            <person name="Kuo A."/>
            <person name="Thoen E."/>
            <person name="Andreopoulos B."/>
            <person name="Lu D."/>
            <person name="Skrede I."/>
            <person name="Drula E."/>
            <person name="Henrissat B."/>
            <person name="Morin E."/>
            <person name="Kohler A."/>
            <person name="Barry K."/>
            <person name="LaButti K."/>
            <person name="Morin E."/>
            <person name="Salamov A."/>
            <person name="Lipzen A."/>
            <person name="Mereny Z."/>
            <person name="Hegedus B."/>
            <person name="Baldrian P."/>
            <person name="Stursova M."/>
            <person name="Weitz H."/>
            <person name="Taylor A."/>
            <person name="Grigoriev I.V."/>
            <person name="Nagy L.G."/>
            <person name="Martin F."/>
            <person name="Kauserud H."/>
        </authorList>
    </citation>
    <scope>NUCLEOTIDE SEQUENCE</scope>
    <source>
        <strain evidence="1">CBHHK067</strain>
    </source>
</reference>
<protein>
    <submittedName>
        <fullName evidence="1">Uncharacterized protein</fullName>
    </submittedName>
</protein>
<organism evidence="1 2">
    <name type="scientific">Mycena rosella</name>
    <name type="common">Pink bonnet</name>
    <name type="synonym">Agaricus rosellus</name>
    <dbReference type="NCBI Taxonomy" id="1033263"/>
    <lineage>
        <taxon>Eukaryota</taxon>
        <taxon>Fungi</taxon>
        <taxon>Dikarya</taxon>
        <taxon>Basidiomycota</taxon>
        <taxon>Agaricomycotina</taxon>
        <taxon>Agaricomycetes</taxon>
        <taxon>Agaricomycetidae</taxon>
        <taxon>Agaricales</taxon>
        <taxon>Marasmiineae</taxon>
        <taxon>Mycenaceae</taxon>
        <taxon>Mycena</taxon>
    </lineage>
</organism>